<evidence type="ECO:0000256" key="2">
    <source>
        <dbReference type="ARBA" id="ARBA00022670"/>
    </source>
</evidence>
<protein>
    <submittedName>
        <fullName evidence="7">Subtilisin-like proteinase Spm1</fullName>
    </submittedName>
</protein>
<dbReference type="InterPro" id="IPR036852">
    <property type="entry name" value="Peptidase_S8/S53_dom_sf"/>
</dbReference>
<sequence length="178" mass="19080">MFLAQSVFGYSITYDTRVDKNADFCGKPLLAPEPEPCSTQNDVRHETEDQVKATFWEQVELAKSYVAVMGGIHFAVAAGDDNRNLCDYSPSAAQLAVTVGASTLDDTRAYFSNHGKSIDIFTPGLKIQSASIGSKSAVNTISGTSMASSHIAGVLAYYLSLQPELDSDCVVPSMTPKK</sequence>
<comment type="similarity">
    <text evidence="1 5">Belongs to the peptidase S8 family.</text>
</comment>
<keyword evidence="2" id="KW-0645">Protease</keyword>
<evidence type="ECO:0000313" key="8">
    <source>
        <dbReference type="Proteomes" id="UP000285405"/>
    </source>
</evidence>
<name>A0A420J3P5_9PEZI</name>
<comment type="caution">
    <text evidence="5">Lacks conserved residue(s) required for the propagation of feature annotation.</text>
</comment>
<evidence type="ECO:0000256" key="3">
    <source>
        <dbReference type="ARBA" id="ARBA00022801"/>
    </source>
</evidence>
<feature type="domain" description="Peptidase S8/S53" evidence="6">
    <location>
        <begin position="50"/>
        <end position="165"/>
    </location>
</feature>
<evidence type="ECO:0000259" key="6">
    <source>
        <dbReference type="Pfam" id="PF00082"/>
    </source>
</evidence>
<dbReference type="GO" id="GO:0006508">
    <property type="term" value="P:proteolysis"/>
    <property type="evidence" value="ECO:0007669"/>
    <property type="project" value="UniProtKB-KW"/>
</dbReference>
<dbReference type="Gene3D" id="3.40.50.200">
    <property type="entry name" value="Peptidase S8/S53 domain"/>
    <property type="match status" value="1"/>
</dbReference>
<reference evidence="7 8" key="1">
    <citation type="journal article" date="2018" name="BMC Genomics">
        <title>Comparative genome analyses reveal sequence features reflecting distinct modes of host-adaptation between dicot and monocot powdery mildew.</title>
        <authorList>
            <person name="Wu Y."/>
            <person name="Ma X."/>
            <person name="Pan Z."/>
            <person name="Kale S.D."/>
            <person name="Song Y."/>
            <person name="King H."/>
            <person name="Zhang Q."/>
            <person name="Presley C."/>
            <person name="Deng X."/>
            <person name="Wei C.I."/>
            <person name="Xiao S."/>
        </authorList>
    </citation>
    <scope>NUCLEOTIDE SEQUENCE [LARGE SCALE GENOMIC DNA]</scope>
    <source>
        <strain evidence="7">UCSC1</strain>
    </source>
</reference>
<evidence type="ECO:0000313" key="7">
    <source>
        <dbReference type="EMBL" id="RKF81375.1"/>
    </source>
</evidence>
<dbReference type="AlphaFoldDB" id="A0A420J3P5"/>
<keyword evidence="4" id="KW-0720">Serine protease</keyword>
<dbReference type="Proteomes" id="UP000285405">
    <property type="component" value="Unassembled WGS sequence"/>
</dbReference>
<evidence type="ECO:0000256" key="5">
    <source>
        <dbReference type="PROSITE-ProRule" id="PRU01240"/>
    </source>
</evidence>
<organism evidence="7 8">
    <name type="scientific">Golovinomyces cichoracearum</name>
    <dbReference type="NCBI Taxonomy" id="62708"/>
    <lineage>
        <taxon>Eukaryota</taxon>
        <taxon>Fungi</taxon>
        <taxon>Dikarya</taxon>
        <taxon>Ascomycota</taxon>
        <taxon>Pezizomycotina</taxon>
        <taxon>Leotiomycetes</taxon>
        <taxon>Erysiphales</taxon>
        <taxon>Erysiphaceae</taxon>
        <taxon>Golovinomyces</taxon>
    </lineage>
</organism>
<comment type="caution">
    <text evidence="7">The sequence shown here is derived from an EMBL/GenBank/DDBJ whole genome shotgun (WGS) entry which is preliminary data.</text>
</comment>
<dbReference type="PROSITE" id="PS51892">
    <property type="entry name" value="SUBTILASE"/>
    <property type="match status" value="1"/>
</dbReference>
<accession>A0A420J3P5</accession>
<dbReference type="InterPro" id="IPR050131">
    <property type="entry name" value="Peptidase_S8_subtilisin-like"/>
</dbReference>
<evidence type="ECO:0000256" key="1">
    <source>
        <dbReference type="ARBA" id="ARBA00011073"/>
    </source>
</evidence>
<dbReference type="GO" id="GO:0004252">
    <property type="term" value="F:serine-type endopeptidase activity"/>
    <property type="evidence" value="ECO:0007669"/>
    <property type="project" value="InterPro"/>
</dbReference>
<gene>
    <name evidence="7" type="ORF">GcC1_026013</name>
</gene>
<keyword evidence="3" id="KW-0378">Hydrolase</keyword>
<dbReference type="PANTHER" id="PTHR43806:SF11">
    <property type="entry name" value="CEREVISIN-RELATED"/>
    <property type="match status" value="1"/>
</dbReference>
<dbReference type="InterPro" id="IPR000209">
    <property type="entry name" value="Peptidase_S8/S53_dom"/>
</dbReference>
<proteinExistence type="inferred from homology"/>
<evidence type="ECO:0000256" key="4">
    <source>
        <dbReference type="ARBA" id="ARBA00022825"/>
    </source>
</evidence>
<dbReference type="PANTHER" id="PTHR43806">
    <property type="entry name" value="PEPTIDASE S8"/>
    <property type="match status" value="1"/>
</dbReference>
<dbReference type="Pfam" id="PF00082">
    <property type="entry name" value="Peptidase_S8"/>
    <property type="match status" value="1"/>
</dbReference>
<dbReference type="SUPFAM" id="SSF52743">
    <property type="entry name" value="Subtilisin-like"/>
    <property type="match status" value="1"/>
</dbReference>
<dbReference type="EMBL" id="MCBR01002678">
    <property type="protein sequence ID" value="RKF81375.1"/>
    <property type="molecule type" value="Genomic_DNA"/>
</dbReference>
<dbReference type="OrthoDB" id="206201at2759"/>